<dbReference type="PROSITE" id="PS50894">
    <property type="entry name" value="HPT"/>
    <property type="match status" value="1"/>
</dbReference>
<evidence type="ECO:0000256" key="13">
    <source>
        <dbReference type="SAM" id="MobiDB-lite"/>
    </source>
</evidence>
<dbReference type="InterPro" id="IPR005467">
    <property type="entry name" value="His_kinase_dom"/>
</dbReference>
<keyword evidence="7" id="KW-0547">Nucleotide-binding</keyword>
<keyword evidence="10" id="KW-0902">Two-component regulatory system</keyword>
<dbReference type="SMART" id="SM00448">
    <property type="entry name" value="REC"/>
    <property type="match status" value="1"/>
</dbReference>
<dbReference type="PRINTS" id="PR00344">
    <property type="entry name" value="BCTRLSENSOR"/>
</dbReference>
<dbReference type="GO" id="GO:0006935">
    <property type="term" value="P:chemotaxis"/>
    <property type="evidence" value="ECO:0007669"/>
    <property type="project" value="UniProtKB-KW"/>
</dbReference>
<evidence type="ECO:0000256" key="5">
    <source>
        <dbReference type="ARBA" id="ARBA00022553"/>
    </source>
</evidence>
<dbReference type="Pfam" id="PF00072">
    <property type="entry name" value="Response_reg"/>
    <property type="match status" value="1"/>
</dbReference>
<evidence type="ECO:0000313" key="17">
    <source>
        <dbReference type="EMBL" id="QEG20661.1"/>
    </source>
</evidence>
<dbReference type="CDD" id="cd00088">
    <property type="entry name" value="HPT"/>
    <property type="match status" value="1"/>
</dbReference>
<comment type="catalytic activity">
    <reaction evidence="1">
        <text>ATP + protein L-histidine = ADP + protein N-phospho-L-histidine.</text>
        <dbReference type="EC" id="2.7.13.3"/>
    </reaction>
</comment>
<dbReference type="InterPro" id="IPR037006">
    <property type="entry name" value="CheA-like_homodim_sf"/>
</dbReference>
<dbReference type="GO" id="GO:0000155">
    <property type="term" value="F:phosphorelay sensor kinase activity"/>
    <property type="evidence" value="ECO:0007669"/>
    <property type="project" value="InterPro"/>
</dbReference>
<dbReference type="SUPFAM" id="SSF52172">
    <property type="entry name" value="CheY-like"/>
    <property type="match status" value="1"/>
</dbReference>
<reference evidence="17 18" key="1">
    <citation type="submission" date="2019-08" db="EMBL/GenBank/DDBJ databases">
        <title>Deep-cultivation of Planctomycetes and their phenomic and genomic characterization uncovers novel biology.</title>
        <authorList>
            <person name="Wiegand S."/>
            <person name="Jogler M."/>
            <person name="Boedeker C."/>
            <person name="Pinto D."/>
            <person name="Vollmers J."/>
            <person name="Rivas-Marin E."/>
            <person name="Kohn T."/>
            <person name="Peeters S.H."/>
            <person name="Heuer A."/>
            <person name="Rast P."/>
            <person name="Oberbeckmann S."/>
            <person name="Bunk B."/>
            <person name="Jeske O."/>
            <person name="Meyerdierks A."/>
            <person name="Storesund J.E."/>
            <person name="Kallscheuer N."/>
            <person name="Luecker S."/>
            <person name="Lage O.M."/>
            <person name="Pohl T."/>
            <person name="Merkel B.J."/>
            <person name="Hornburger P."/>
            <person name="Mueller R.-W."/>
            <person name="Bruemmer F."/>
            <person name="Labrenz M."/>
            <person name="Spormann A.M."/>
            <person name="Op den Camp H."/>
            <person name="Overmann J."/>
            <person name="Amann R."/>
            <person name="Jetten M.S.M."/>
            <person name="Mascher T."/>
            <person name="Medema M.H."/>
            <person name="Devos D.P."/>
            <person name="Kaster A.-K."/>
            <person name="Ovreas L."/>
            <person name="Rohde M."/>
            <person name="Galperin M.Y."/>
            <person name="Jogler C."/>
        </authorList>
    </citation>
    <scope>NUCLEOTIDE SEQUENCE [LARGE SCALE GENOMIC DNA]</scope>
    <source>
        <strain evidence="17 18">FC18</strain>
    </source>
</reference>
<keyword evidence="5 12" id="KW-0597">Phosphoprotein</keyword>
<dbReference type="InterPro" id="IPR008207">
    <property type="entry name" value="Sig_transdc_His_kin_Hpt_dom"/>
</dbReference>
<dbReference type="InterPro" id="IPR003594">
    <property type="entry name" value="HATPase_dom"/>
</dbReference>
<dbReference type="SMART" id="SM00073">
    <property type="entry name" value="HPT"/>
    <property type="match status" value="1"/>
</dbReference>
<proteinExistence type="predicted"/>
<evidence type="ECO:0000256" key="9">
    <source>
        <dbReference type="ARBA" id="ARBA00022840"/>
    </source>
</evidence>
<keyword evidence="18" id="KW-1185">Reference proteome</keyword>
<evidence type="ECO:0000259" key="16">
    <source>
        <dbReference type="PROSITE" id="PS50894"/>
    </source>
</evidence>
<dbReference type="SMART" id="SM00387">
    <property type="entry name" value="HATPase_c"/>
    <property type="match status" value="1"/>
</dbReference>
<dbReference type="PROSITE" id="PS50110">
    <property type="entry name" value="RESPONSE_REGULATORY"/>
    <property type="match status" value="1"/>
</dbReference>
<dbReference type="FunFam" id="3.30.565.10:FF:000016">
    <property type="entry name" value="Chemotaxis protein CheA, putative"/>
    <property type="match status" value="1"/>
</dbReference>
<dbReference type="GO" id="GO:0005737">
    <property type="term" value="C:cytoplasm"/>
    <property type="evidence" value="ECO:0007669"/>
    <property type="project" value="InterPro"/>
</dbReference>
<keyword evidence="8" id="KW-0418">Kinase</keyword>
<dbReference type="Gene3D" id="3.40.50.2300">
    <property type="match status" value="1"/>
</dbReference>
<feature type="region of interest" description="Disordered" evidence="13">
    <location>
        <begin position="184"/>
        <end position="234"/>
    </location>
</feature>
<dbReference type="InterPro" id="IPR004358">
    <property type="entry name" value="Sig_transdc_His_kin-like_C"/>
</dbReference>
<dbReference type="PANTHER" id="PTHR43395">
    <property type="entry name" value="SENSOR HISTIDINE KINASE CHEA"/>
    <property type="match status" value="1"/>
</dbReference>
<dbReference type="CDD" id="cd00156">
    <property type="entry name" value="REC"/>
    <property type="match status" value="1"/>
</dbReference>
<evidence type="ECO:0000256" key="8">
    <source>
        <dbReference type="ARBA" id="ARBA00022777"/>
    </source>
</evidence>
<evidence type="ECO:0000256" key="2">
    <source>
        <dbReference type="ARBA" id="ARBA00012438"/>
    </source>
</evidence>
<feature type="domain" description="HPt" evidence="16">
    <location>
        <begin position="238"/>
        <end position="349"/>
    </location>
</feature>
<dbReference type="Gene3D" id="1.20.120.160">
    <property type="entry name" value="HPT domain"/>
    <property type="match status" value="1"/>
</dbReference>
<dbReference type="InterPro" id="IPR004105">
    <property type="entry name" value="CheA-like_dim"/>
</dbReference>
<dbReference type="EC" id="2.7.13.3" evidence="2"/>
<dbReference type="RefSeq" id="WP_162273958.1">
    <property type="nucleotide sequence ID" value="NZ_CP042912.1"/>
</dbReference>
<feature type="domain" description="Histidine kinase" evidence="14">
    <location>
        <begin position="492"/>
        <end position="692"/>
    </location>
</feature>
<evidence type="ECO:0000313" key="18">
    <source>
        <dbReference type="Proteomes" id="UP000322214"/>
    </source>
</evidence>
<evidence type="ECO:0000256" key="7">
    <source>
        <dbReference type="ARBA" id="ARBA00022741"/>
    </source>
</evidence>
<dbReference type="Pfam" id="PF02518">
    <property type="entry name" value="HATPase_c"/>
    <property type="match status" value="1"/>
</dbReference>
<evidence type="ECO:0000256" key="1">
    <source>
        <dbReference type="ARBA" id="ARBA00000085"/>
    </source>
</evidence>
<dbReference type="GO" id="GO:0005524">
    <property type="term" value="F:ATP binding"/>
    <property type="evidence" value="ECO:0007669"/>
    <property type="project" value="UniProtKB-KW"/>
</dbReference>
<dbReference type="Gene3D" id="3.30.565.10">
    <property type="entry name" value="Histidine kinase-like ATPase, C-terminal domain"/>
    <property type="match status" value="1"/>
</dbReference>
<dbReference type="SUPFAM" id="SSF55874">
    <property type="entry name" value="ATPase domain of HSP90 chaperone/DNA topoisomerase II/histidine kinase"/>
    <property type="match status" value="1"/>
</dbReference>
<dbReference type="InterPro" id="IPR036641">
    <property type="entry name" value="HPT_dom_sf"/>
</dbReference>
<keyword evidence="4" id="KW-0145">Chemotaxis</keyword>
<evidence type="ECO:0000256" key="12">
    <source>
        <dbReference type="PROSITE-ProRule" id="PRU00169"/>
    </source>
</evidence>
<dbReference type="InterPro" id="IPR051315">
    <property type="entry name" value="Bact_Chemotaxis_CheA"/>
</dbReference>
<dbReference type="Gene3D" id="1.10.287.560">
    <property type="entry name" value="Histidine kinase CheA-like, homodimeric domain"/>
    <property type="match status" value="1"/>
</dbReference>
<feature type="modified residue" description="Phosphohistidine" evidence="11">
    <location>
        <position position="285"/>
    </location>
</feature>
<keyword evidence="6 17" id="KW-0808">Transferase</keyword>
<dbReference type="PROSITE" id="PS50109">
    <property type="entry name" value="HIS_KIN"/>
    <property type="match status" value="1"/>
</dbReference>
<feature type="modified residue" description="4-aspartylphosphate" evidence="12">
    <location>
        <position position="880"/>
    </location>
</feature>
<dbReference type="Gene3D" id="2.30.30.40">
    <property type="entry name" value="SH3 Domains"/>
    <property type="match status" value="1"/>
</dbReference>
<dbReference type="Pfam" id="PF01627">
    <property type="entry name" value="Hpt"/>
    <property type="match status" value="1"/>
</dbReference>
<evidence type="ECO:0000256" key="11">
    <source>
        <dbReference type="PROSITE-ProRule" id="PRU00110"/>
    </source>
</evidence>
<dbReference type="InterPro" id="IPR011006">
    <property type="entry name" value="CheY-like_superfamily"/>
</dbReference>
<dbReference type="KEGG" id="mff:MFFC18_05110"/>
<dbReference type="Proteomes" id="UP000322214">
    <property type="component" value="Chromosome"/>
</dbReference>
<feature type="domain" description="Response regulatory" evidence="15">
    <location>
        <begin position="831"/>
        <end position="946"/>
    </location>
</feature>
<dbReference type="InterPro" id="IPR036061">
    <property type="entry name" value="CheW-like_dom_sf"/>
</dbReference>
<evidence type="ECO:0000256" key="4">
    <source>
        <dbReference type="ARBA" id="ARBA00022500"/>
    </source>
</evidence>
<keyword evidence="9" id="KW-0067">ATP-binding</keyword>
<protein>
    <recommendedName>
        <fullName evidence="3">Chemotaxis protein CheA</fullName>
        <ecNumber evidence="2">2.7.13.3</ecNumber>
    </recommendedName>
</protein>
<evidence type="ECO:0000259" key="15">
    <source>
        <dbReference type="PROSITE" id="PS50110"/>
    </source>
</evidence>
<feature type="compositionally biased region" description="Polar residues" evidence="13">
    <location>
        <begin position="372"/>
        <end position="399"/>
    </location>
</feature>
<dbReference type="InterPro" id="IPR001789">
    <property type="entry name" value="Sig_transdc_resp-reg_receiver"/>
</dbReference>
<dbReference type="SUPFAM" id="SSF47226">
    <property type="entry name" value="Histidine-containing phosphotransfer domain, HPT domain"/>
    <property type="match status" value="1"/>
</dbReference>
<dbReference type="SUPFAM" id="SSF50341">
    <property type="entry name" value="CheW-like"/>
    <property type="match status" value="1"/>
</dbReference>
<feature type="region of interest" description="Disordered" evidence="13">
    <location>
        <begin position="349"/>
        <end position="399"/>
    </location>
</feature>
<dbReference type="SMART" id="SM01231">
    <property type="entry name" value="H-kinase_dim"/>
    <property type="match status" value="1"/>
</dbReference>
<evidence type="ECO:0000256" key="6">
    <source>
        <dbReference type="ARBA" id="ARBA00022679"/>
    </source>
</evidence>
<feature type="compositionally biased region" description="Acidic residues" evidence="13">
    <location>
        <begin position="221"/>
        <end position="232"/>
    </location>
</feature>
<dbReference type="Pfam" id="PF02895">
    <property type="entry name" value="H-kinase_dim"/>
    <property type="match status" value="1"/>
</dbReference>
<dbReference type="PANTHER" id="PTHR43395:SF10">
    <property type="entry name" value="CHEMOTAXIS PROTEIN CHEA"/>
    <property type="match status" value="1"/>
</dbReference>
<dbReference type="STRING" id="980251.GCA_001642875_02304"/>
<sequence length="954" mass="104197">MNNVAEQLENAWAPIRESMTTAIVRDENALEKLALELTEFAHVSRTVGKEELSRGADQLARLADVSAVWLNRYPDDTEIVDEMMDFVESHLGELENGIATQETNPKIDHMIELANEAWSDYFIMTEGSWGTGLSLESEPAPTFSVESPYETELPSALTADEGDEIQTSALLENEIGMLLGAMTGASKQPVSPEPNPNPIVETVSESEPTAVENEPVAPVESDSEPAQETDVDEAAREELRADREMLDAYLDDSLRCVAAMEAAALSLDASPSDKESIRAFCRELHTLKGASATVGLAGLASHLHNLENSLEEIFSGNAHVNPETLFEAIDFVRKEMDLLNPESEPVSAKLAATQQQTQIHRTPDPQPAQFATVPNASMVSPVSASNSETPSPTSFASNDNSSIRIRAAQLDRLMDMLAELVVLRNRRENNASEFDLLYSELSRCSTRLSIVEEQAEHHSNNSVVGEVSKDIEAVGRGFRALQKPVANDNAAITRFIRDFRQELMHLRRVPVSGLFGRLQRAARDAAKKEKKQVRVKVAGENTGLEQEVQERLYESLLHVVRNSVSHGIQSPYDRAAAGKDEAGTITLEASASAQLLVIEVRDDGNGVNYEAIRQRGIEKGLIAANHQTTNAELANLIFHPGFSTKQTASEISGRGVGMDVVATTLEQMRGRIEVESVTGKGTTIRLLIPRRTGIEHVMVFRSHEQLYALPMQSVVAAKKSRDGFDSLAKLAFSNKRDRQSNNVLVVKCSGLSGDSKESRIAISVDELLGPEEVVVRGLPPMLRNHPLFCGITLSGSGEKVLLLETESVADYCIAESDVDARTDATDDSRLKALVVDDSITARKHISKLLKSNGFAVVEAGDGLDAIETLHRSNFELVVTDLDMPRLGGLELLADIRNGSYCSAPVIVVSSRDDAGFRQQALEYGARGFINKPVSKQQFQQQLEKLGLTLATCQE</sequence>
<dbReference type="EMBL" id="CP042912">
    <property type="protein sequence ID" value="QEG20661.1"/>
    <property type="molecule type" value="Genomic_DNA"/>
</dbReference>
<evidence type="ECO:0000259" key="14">
    <source>
        <dbReference type="PROSITE" id="PS50109"/>
    </source>
</evidence>
<gene>
    <name evidence="17" type="primary">cheA_1</name>
    <name evidence="17" type="ORF">MFFC18_05110</name>
</gene>
<dbReference type="AlphaFoldDB" id="A0A5B9PC27"/>
<dbReference type="InterPro" id="IPR036890">
    <property type="entry name" value="HATPase_C_sf"/>
</dbReference>
<name>A0A5B9PC27_9BACT</name>
<accession>A0A5B9PC27</accession>
<evidence type="ECO:0000256" key="10">
    <source>
        <dbReference type="ARBA" id="ARBA00023012"/>
    </source>
</evidence>
<organism evidence="17 18">
    <name type="scientific">Mariniblastus fucicola</name>
    <dbReference type="NCBI Taxonomy" id="980251"/>
    <lineage>
        <taxon>Bacteria</taxon>
        <taxon>Pseudomonadati</taxon>
        <taxon>Planctomycetota</taxon>
        <taxon>Planctomycetia</taxon>
        <taxon>Pirellulales</taxon>
        <taxon>Pirellulaceae</taxon>
        <taxon>Mariniblastus</taxon>
    </lineage>
</organism>
<evidence type="ECO:0000256" key="3">
    <source>
        <dbReference type="ARBA" id="ARBA00021495"/>
    </source>
</evidence>